<feature type="region of interest" description="Disordered" evidence="7">
    <location>
        <begin position="162"/>
        <end position="219"/>
    </location>
</feature>
<dbReference type="GO" id="GO:0005634">
    <property type="term" value="C:nucleus"/>
    <property type="evidence" value="ECO:0007669"/>
    <property type="project" value="UniProtKB-SubCell"/>
</dbReference>
<feature type="coiled-coil region" evidence="6">
    <location>
        <begin position="84"/>
        <end position="111"/>
    </location>
</feature>
<keyword evidence="2" id="KW-0805">Transcription regulation</keyword>
<dbReference type="GO" id="GO:0000981">
    <property type="term" value="F:DNA-binding transcription factor activity, RNA polymerase II-specific"/>
    <property type="evidence" value="ECO:0007669"/>
    <property type="project" value="InterPro"/>
</dbReference>
<reference evidence="9" key="1">
    <citation type="journal article" date="2019" name="BMC Genomics">
        <title>A new reference genome for Sorghum bicolor reveals high levels of sequence similarity between sweet and grain genotypes: implications for the genetics of sugar metabolism.</title>
        <authorList>
            <person name="Cooper E.A."/>
            <person name="Brenton Z.W."/>
            <person name="Flinn B.S."/>
            <person name="Jenkins J."/>
            <person name="Shu S."/>
            <person name="Flowers D."/>
            <person name="Luo F."/>
            <person name="Wang Y."/>
            <person name="Xia P."/>
            <person name="Barry K."/>
            <person name="Daum C."/>
            <person name="Lipzen A."/>
            <person name="Yoshinaga Y."/>
            <person name="Schmutz J."/>
            <person name="Saski C."/>
            <person name="Vermerris W."/>
            <person name="Kresovich S."/>
        </authorList>
    </citation>
    <scope>NUCLEOTIDE SEQUENCE</scope>
</reference>
<keyword evidence="5" id="KW-0539">Nucleus</keyword>
<feature type="compositionally biased region" description="Pro residues" evidence="7">
    <location>
        <begin position="163"/>
        <end position="173"/>
    </location>
</feature>
<dbReference type="Pfam" id="PF00319">
    <property type="entry name" value="SRF-TF"/>
    <property type="match status" value="1"/>
</dbReference>
<dbReference type="GO" id="GO:0045944">
    <property type="term" value="P:positive regulation of transcription by RNA polymerase II"/>
    <property type="evidence" value="ECO:0007669"/>
    <property type="project" value="InterPro"/>
</dbReference>
<feature type="region of interest" description="Disordered" evidence="7">
    <location>
        <begin position="342"/>
        <end position="408"/>
    </location>
</feature>
<evidence type="ECO:0000256" key="5">
    <source>
        <dbReference type="ARBA" id="ARBA00023242"/>
    </source>
</evidence>
<dbReference type="GO" id="GO:0000987">
    <property type="term" value="F:cis-regulatory region sequence-specific DNA binding"/>
    <property type="evidence" value="ECO:0007669"/>
    <property type="project" value="InterPro"/>
</dbReference>
<dbReference type="InterPro" id="IPR033897">
    <property type="entry name" value="SRF-like_MADS-box"/>
</dbReference>
<dbReference type="PRINTS" id="PR00404">
    <property type="entry name" value="MADSDOMAIN"/>
</dbReference>
<dbReference type="Gene3D" id="3.40.1810.10">
    <property type="entry name" value="Transcription factor, MADS-box"/>
    <property type="match status" value="1"/>
</dbReference>
<keyword evidence="6" id="KW-0175">Coiled coil</keyword>
<evidence type="ECO:0000256" key="7">
    <source>
        <dbReference type="SAM" id="MobiDB-lite"/>
    </source>
</evidence>
<feature type="domain" description="MADS-box" evidence="8">
    <location>
        <begin position="3"/>
        <end position="63"/>
    </location>
</feature>
<evidence type="ECO:0000256" key="1">
    <source>
        <dbReference type="ARBA" id="ARBA00004123"/>
    </source>
</evidence>
<evidence type="ECO:0000259" key="8">
    <source>
        <dbReference type="PROSITE" id="PS50066"/>
    </source>
</evidence>
<dbReference type="PANTHER" id="PTHR48019">
    <property type="entry name" value="SERUM RESPONSE FACTOR HOMOLOG"/>
    <property type="match status" value="1"/>
</dbReference>
<dbReference type="SMART" id="SM00432">
    <property type="entry name" value="MADS"/>
    <property type="match status" value="1"/>
</dbReference>
<gene>
    <name evidence="9" type="ORF">BDA96_02G026600</name>
</gene>
<evidence type="ECO:0000256" key="4">
    <source>
        <dbReference type="ARBA" id="ARBA00023163"/>
    </source>
</evidence>
<organism evidence="9 10">
    <name type="scientific">Sorghum bicolor</name>
    <name type="common">Sorghum</name>
    <name type="synonym">Sorghum vulgare</name>
    <dbReference type="NCBI Taxonomy" id="4558"/>
    <lineage>
        <taxon>Eukaryota</taxon>
        <taxon>Viridiplantae</taxon>
        <taxon>Streptophyta</taxon>
        <taxon>Embryophyta</taxon>
        <taxon>Tracheophyta</taxon>
        <taxon>Spermatophyta</taxon>
        <taxon>Magnoliopsida</taxon>
        <taxon>Liliopsida</taxon>
        <taxon>Poales</taxon>
        <taxon>Poaceae</taxon>
        <taxon>PACMAD clade</taxon>
        <taxon>Panicoideae</taxon>
        <taxon>Andropogonodae</taxon>
        <taxon>Andropogoneae</taxon>
        <taxon>Sorghinae</taxon>
        <taxon>Sorghum</taxon>
    </lineage>
</organism>
<keyword evidence="3" id="KW-0238">DNA-binding</keyword>
<dbReference type="CDD" id="cd00266">
    <property type="entry name" value="MADS_SRF_like"/>
    <property type="match status" value="1"/>
</dbReference>
<feature type="compositionally biased region" description="Low complexity" evidence="7">
    <location>
        <begin position="421"/>
        <end position="431"/>
    </location>
</feature>
<evidence type="ECO:0000313" key="10">
    <source>
        <dbReference type="Proteomes" id="UP000807115"/>
    </source>
</evidence>
<evidence type="ECO:0000256" key="6">
    <source>
        <dbReference type="SAM" id="Coils"/>
    </source>
</evidence>
<keyword evidence="4" id="KW-0804">Transcription</keyword>
<protein>
    <recommendedName>
        <fullName evidence="8">MADS-box domain-containing protein</fullName>
    </recommendedName>
</protein>
<feature type="compositionally biased region" description="Polar residues" evidence="7">
    <location>
        <begin position="345"/>
        <end position="362"/>
    </location>
</feature>
<dbReference type="InterPro" id="IPR036879">
    <property type="entry name" value="TF_MADSbox_sf"/>
</dbReference>
<evidence type="ECO:0000256" key="3">
    <source>
        <dbReference type="ARBA" id="ARBA00023125"/>
    </source>
</evidence>
<reference evidence="9" key="2">
    <citation type="submission" date="2020-10" db="EMBL/GenBank/DDBJ databases">
        <authorList>
            <person name="Cooper E.A."/>
            <person name="Brenton Z.W."/>
            <person name="Flinn B.S."/>
            <person name="Jenkins J."/>
            <person name="Shu S."/>
            <person name="Flowers D."/>
            <person name="Luo F."/>
            <person name="Wang Y."/>
            <person name="Xia P."/>
            <person name="Barry K."/>
            <person name="Daum C."/>
            <person name="Lipzen A."/>
            <person name="Yoshinaga Y."/>
            <person name="Schmutz J."/>
            <person name="Saski C."/>
            <person name="Vermerris W."/>
            <person name="Kresovich S."/>
        </authorList>
    </citation>
    <scope>NUCLEOTIDE SEQUENCE</scope>
</reference>
<comment type="caution">
    <text evidence="9">The sequence shown here is derived from an EMBL/GenBank/DDBJ whole genome shotgun (WGS) entry which is preliminary data.</text>
</comment>
<feature type="compositionally biased region" description="Polar residues" evidence="7">
    <location>
        <begin position="208"/>
        <end position="219"/>
    </location>
</feature>
<evidence type="ECO:0000256" key="2">
    <source>
        <dbReference type="ARBA" id="ARBA00023015"/>
    </source>
</evidence>
<proteinExistence type="predicted"/>
<comment type="subcellular location">
    <subcellularLocation>
        <location evidence="1">Nucleus</location>
    </subcellularLocation>
</comment>
<dbReference type="EMBL" id="CM027681">
    <property type="protein sequence ID" value="KAG0541555.1"/>
    <property type="molecule type" value="Genomic_DNA"/>
</dbReference>
<feature type="compositionally biased region" description="Polar residues" evidence="7">
    <location>
        <begin position="371"/>
        <end position="385"/>
    </location>
</feature>
<feature type="region of interest" description="Disordered" evidence="7">
    <location>
        <begin position="421"/>
        <end position="450"/>
    </location>
</feature>
<dbReference type="AlphaFoldDB" id="A0A921USH6"/>
<dbReference type="Proteomes" id="UP000807115">
    <property type="component" value="Chromosome 2"/>
</dbReference>
<evidence type="ECO:0000313" key="9">
    <source>
        <dbReference type="EMBL" id="KAG0541555.1"/>
    </source>
</evidence>
<dbReference type="InterPro" id="IPR050142">
    <property type="entry name" value="MADS-box/MEF2_TF"/>
</dbReference>
<dbReference type="GO" id="GO:0046983">
    <property type="term" value="F:protein dimerization activity"/>
    <property type="evidence" value="ECO:0007669"/>
    <property type="project" value="InterPro"/>
</dbReference>
<dbReference type="SUPFAM" id="SSF55455">
    <property type="entry name" value="SRF-like"/>
    <property type="match status" value="1"/>
</dbReference>
<accession>A0A921USH6</accession>
<sequence length="450" mass="49226">MPRRPRRSGIKYIENNNARSISFSKRRDGLFKMAANLSTLTGARIAIVMEAENGKMSGFSAPSFGPVMDSFLSGEEGGAPEGPDEQEKDMIAKLQSEILQLEENKAMQEQRTMESLARVKAIRERSRMGKLIYSNVDDLCVDELYELLRGLARISQEIRALLAPPPPPPPPPRVVEISGFRGPPPPLRLSNPPQHSQVQQPPRRLPWVSSQSQPSLPVLRSSHTLPQSIRPQFSLMTSPPVQPSSLQAISRMLLRNTQLSQHSSVMVRPQAPVMPLPNDEAHQYNYQRLGVAITHNTSGHFSQTSLLSSLPPPPPPLPMSALQIPSQRFVEVEIPFQAMNLNPDAPSQNHANPHSSLENNEVSHFFGGISGTTSTHPFSGNQQPSLIPRGANRGHHAPGCHNVPCPSGSNGETYEWLNKTLLESSSEGGSSSDDDGAGDSLGDIDWFGDN</sequence>
<dbReference type="InterPro" id="IPR002100">
    <property type="entry name" value="TF_MADSbox"/>
</dbReference>
<dbReference type="PROSITE" id="PS50066">
    <property type="entry name" value="MADS_BOX_2"/>
    <property type="match status" value="1"/>
</dbReference>
<name>A0A921USH6_SORBI</name>